<organism evidence="1">
    <name type="scientific">Roseomonas mucosa</name>
    <dbReference type="NCBI Taxonomy" id="207340"/>
    <lineage>
        <taxon>Bacteria</taxon>
        <taxon>Pseudomonadati</taxon>
        <taxon>Pseudomonadota</taxon>
        <taxon>Alphaproteobacteria</taxon>
        <taxon>Acetobacterales</taxon>
        <taxon>Roseomonadaceae</taxon>
        <taxon>Roseomonas</taxon>
    </lineage>
</organism>
<name>A0A4Y1MQ80_9PROT</name>
<dbReference type="EMBL" id="CP025185">
    <property type="protein sequence ID" value="AWV20098.1"/>
    <property type="molecule type" value="Genomic_DNA"/>
</dbReference>
<dbReference type="RefSeq" id="WP_314209708.1">
    <property type="nucleotide sequence ID" value="NZ_CP025185.1"/>
</dbReference>
<evidence type="ECO:0008006" key="2">
    <source>
        <dbReference type="Google" id="ProtNLM"/>
    </source>
</evidence>
<gene>
    <name evidence="1" type="ORF">RADP37_05427</name>
</gene>
<evidence type="ECO:0000313" key="1">
    <source>
        <dbReference type="EMBL" id="AWV20098.1"/>
    </source>
</evidence>
<proteinExistence type="predicted"/>
<sequence>MPYTLQMLRALIEIHPDRAAPLRRHIEALELSIESQPAFCLQNVRTLFEAAHETVAPLLSVAFTKKSGFPDRMRGVIAALDFSIDGHPQAEEIGKQLAALAQGIDDTAVALARLSNIPNMRHGGSLDWGTLERQHALMLGGLCDTLVSFLFEVAWRRAPVQAVVPEADRYEDFVVFNAALDDEYEDVEIAGSVFPPSKVLYLLDRTQYDAARQEWEAEQAAAAAEAGVAA</sequence>
<keyword evidence="1" id="KW-0614">Plasmid</keyword>
<reference evidence="1" key="1">
    <citation type="submission" date="2017-12" db="EMBL/GenBank/DDBJ databases">
        <authorList>
            <person name="Martens C."/>
            <person name="Dahlstrom E."/>
            <person name="Barbian K."/>
            <person name="Sykora L."/>
            <person name="Ricklefs S."/>
            <person name="Bruno D."/>
            <person name="Anzick I."/>
            <person name="Myles I."/>
            <person name="Datta S.K."/>
        </authorList>
    </citation>
    <scope>NUCLEOTIDE SEQUENCE</scope>
    <source>
        <strain evidence="1">AD2</strain>
        <plasmid evidence="1">p4-AD2</plasmid>
    </source>
</reference>
<dbReference type="AlphaFoldDB" id="A0A4Y1MQ80"/>
<accession>A0A4Y1MQ80</accession>
<protein>
    <recommendedName>
        <fullName evidence="2">Abortive infection protein-like C-terminal domain-containing protein</fullName>
    </recommendedName>
</protein>
<geneLocation type="plasmid" evidence="1">
    <name>p4-AD2</name>
</geneLocation>